<accession>A0AAE2VCQ3</accession>
<evidence type="ECO:0000256" key="4">
    <source>
        <dbReference type="ARBA" id="ARBA00022525"/>
    </source>
</evidence>
<dbReference type="GO" id="GO:0005576">
    <property type="term" value="C:extracellular region"/>
    <property type="evidence" value="ECO:0007669"/>
    <property type="project" value="UniProtKB-SubCell"/>
</dbReference>
<dbReference type="AlphaFoldDB" id="A0AAE2VCQ3"/>
<sequence length="1031" mass="108844">MKTLLFVLISLPTLLPAAVVTSINDAGSGTLREAVANAVDGETITFDFATYTGSNAPTVSLHTGEIAITGKNLIIDGTTSGSVVTITGNNTSRIFNLNNSDTVFRGIVFTEGTDTDKGGAVYQSSSSPEYENCSFIDNSAPRGGAVYSYYSGGKFTSCRFSENNATLNGGAVYNSLSSTDFLDSVFEGNTSARGGAVYNDEAFNMEFAGCSFSKNVASISGGAIGSDRSSETYTDCRFKDNEAATGGSIFTNLTSTQVIGSIFRGDSAQDFGGAIRAESGTLNLTSSSFQGAQVFNEGGAVSLKATGGTFDSCFFLSNRSFSKGGALYLENSSPKLRNCTFQGNHASQNGGAFFSEDSAPELFNCLIWQNAALENPTTMSASFEKSGTGSPAFTQSLVENWSAGNLGGLGNLDGTLPANDPLFITPLTPLIAPLKIGGDLRLAANSPMIDAGLSSEALSADDVMGNARIVTTVDLGAFEFQGPVYVNAAVVGGTGDGSSWANAYSKLQDALSQTPEGHRIYVAEGTYYPDETSSTDSDLRTASFALQGQLLIRGGFPAEGNPTLAERNPKIYRTVLSGDIDQNDHSSGDNSGNAYHVIVAPDSLPLDHLDGVVIEGGHANEDDEEGDENYIGSAAVLYSALIAVDDASSGRDGGGVFLVGDNTLSLTDCVLQGNHSGSFGGAIAVSRSDIYLEGSRILGNTARWGGAFFERYGSSLILNCQFQGNSVPETGSAYYNAFSSSRFFNCLFLSNHGAGTISGYTGQAEFVNCTWQGNQAEHSNVIQSGVSSLQNCLVWGNAGFNNQNHQYASLPYNSGISVTYSLIQYWNTTDLGSPNNRDGTDLSLDPRFLIPLNKNDAPSLDHGDAGLRASSPVLDVGDNSANPFSTDLAGDPRKVGTIDIGAYEGVVTDVARLWFTDDDGDGNLYGVEVALGTDPDLADAGDPRNLRITQLSNGHPKLEFGFNYDAPVGTIWRLTRSTTLNNDFEEIYRADHTSSETNGNLDVNINTKFEIEDLDPPAPKAFYRFEALYLP</sequence>
<protein>
    <submittedName>
        <fullName evidence="9">Right-handed parallel beta-helix repeat-containing protein</fullName>
    </submittedName>
</protein>
<reference evidence="9" key="1">
    <citation type="submission" date="2021-01" db="EMBL/GenBank/DDBJ databases">
        <title>Modified the classification status of verrucomicrobia.</title>
        <authorList>
            <person name="Feng X."/>
        </authorList>
    </citation>
    <scope>NUCLEOTIDE SEQUENCE</scope>
    <source>
        <strain evidence="9">5K15</strain>
    </source>
</reference>
<dbReference type="EMBL" id="JAENIG010000009">
    <property type="protein sequence ID" value="MBK1855915.1"/>
    <property type="molecule type" value="Genomic_DNA"/>
</dbReference>
<dbReference type="NCBIfam" id="NF041518">
    <property type="entry name" value="choice_anch_Q"/>
    <property type="match status" value="2"/>
</dbReference>
<evidence type="ECO:0000313" key="10">
    <source>
        <dbReference type="Proteomes" id="UP000634206"/>
    </source>
</evidence>
<evidence type="ECO:0000256" key="8">
    <source>
        <dbReference type="SAM" id="SignalP"/>
    </source>
</evidence>
<keyword evidence="10" id="KW-1185">Reference proteome</keyword>
<evidence type="ECO:0000256" key="6">
    <source>
        <dbReference type="ARBA" id="ARBA00023136"/>
    </source>
</evidence>
<dbReference type="GO" id="GO:0009279">
    <property type="term" value="C:cell outer membrane"/>
    <property type="evidence" value="ECO:0007669"/>
    <property type="project" value="UniProtKB-SubCell"/>
</dbReference>
<comment type="caution">
    <text evidence="9">The sequence shown here is derived from an EMBL/GenBank/DDBJ whole genome shotgun (WGS) entry which is preliminary data.</text>
</comment>
<feature type="chain" id="PRO_5042288606" evidence="8">
    <location>
        <begin position="18"/>
        <end position="1031"/>
    </location>
</feature>
<evidence type="ECO:0000256" key="7">
    <source>
        <dbReference type="ARBA" id="ARBA00023237"/>
    </source>
</evidence>
<dbReference type="Pfam" id="PF02415">
    <property type="entry name" value="Chlam_PMP"/>
    <property type="match status" value="1"/>
</dbReference>
<dbReference type="Gene3D" id="2.160.20.10">
    <property type="entry name" value="Single-stranded right-handed beta-helix, Pectin lyase-like"/>
    <property type="match status" value="2"/>
</dbReference>
<gene>
    <name evidence="9" type="ORF">JIN83_13155</name>
</gene>
<dbReference type="RefSeq" id="WP_309490528.1">
    <property type="nucleotide sequence ID" value="NZ_JAENIG010000009.1"/>
</dbReference>
<comment type="subcellular location">
    <subcellularLocation>
        <location evidence="1">Cell envelope</location>
    </subcellularLocation>
    <subcellularLocation>
        <location evidence="2">Cell outer membrane</location>
    </subcellularLocation>
    <subcellularLocation>
        <location evidence="3">Secreted</location>
    </subcellularLocation>
</comment>
<evidence type="ECO:0000256" key="1">
    <source>
        <dbReference type="ARBA" id="ARBA00004196"/>
    </source>
</evidence>
<organism evidence="9 10">
    <name type="scientific">Oceaniferula flava</name>
    <dbReference type="NCBI Taxonomy" id="2800421"/>
    <lineage>
        <taxon>Bacteria</taxon>
        <taxon>Pseudomonadati</taxon>
        <taxon>Verrucomicrobiota</taxon>
        <taxon>Verrucomicrobiia</taxon>
        <taxon>Verrucomicrobiales</taxon>
        <taxon>Verrucomicrobiaceae</taxon>
        <taxon>Oceaniferula</taxon>
    </lineage>
</organism>
<evidence type="ECO:0000256" key="5">
    <source>
        <dbReference type="ARBA" id="ARBA00022729"/>
    </source>
</evidence>
<name>A0AAE2VCQ3_9BACT</name>
<dbReference type="PANTHER" id="PTHR11319:SF35">
    <property type="entry name" value="OUTER MEMBRANE PROTEIN PMPC-RELATED"/>
    <property type="match status" value="1"/>
</dbReference>
<feature type="signal peptide" evidence="8">
    <location>
        <begin position="1"/>
        <end position="17"/>
    </location>
</feature>
<evidence type="ECO:0000256" key="3">
    <source>
        <dbReference type="ARBA" id="ARBA00004613"/>
    </source>
</evidence>
<dbReference type="Proteomes" id="UP000634206">
    <property type="component" value="Unassembled WGS sequence"/>
</dbReference>
<dbReference type="PANTHER" id="PTHR11319">
    <property type="entry name" value="G PROTEIN-COUPLED RECEPTOR-RELATED"/>
    <property type="match status" value="1"/>
</dbReference>
<evidence type="ECO:0000256" key="2">
    <source>
        <dbReference type="ARBA" id="ARBA00004442"/>
    </source>
</evidence>
<keyword evidence="7" id="KW-0998">Cell outer membrane</keyword>
<dbReference type="InterPro" id="IPR011050">
    <property type="entry name" value="Pectin_lyase_fold/virulence"/>
</dbReference>
<keyword evidence="4" id="KW-0964">Secreted</keyword>
<keyword evidence="5 8" id="KW-0732">Signal</keyword>
<dbReference type="SUPFAM" id="SSF51126">
    <property type="entry name" value="Pectin lyase-like"/>
    <property type="match status" value="2"/>
</dbReference>
<dbReference type="InterPro" id="IPR012334">
    <property type="entry name" value="Pectin_lyas_fold"/>
</dbReference>
<dbReference type="InterPro" id="IPR003368">
    <property type="entry name" value="POMP_repeat"/>
</dbReference>
<proteinExistence type="predicted"/>
<keyword evidence="6" id="KW-0472">Membrane</keyword>
<evidence type="ECO:0000313" key="9">
    <source>
        <dbReference type="EMBL" id="MBK1855915.1"/>
    </source>
</evidence>
<dbReference type="InterPro" id="IPR059226">
    <property type="entry name" value="Choice_anch_Q_dom"/>
</dbReference>